<feature type="transmembrane region" description="Helical" evidence="1">
    <location>
        <begin position="81"/>
        <end position="98"/>
    </location>
</feature>
<evidence type="ECO:0000313" key="3">
    <source>
        <dbReference type="Proteomes" id="UP000724874"/>
    </source>
</evidence>
<dbReference type="AlphaFoldDB" id="A0A9P5TF92"/>
<feature type="transmembrane region" description="Helical" evidence="1">
    <location>
        <begin position="46"/>
        <end position="69"/>
    </location>
</feature>
<feature type="transmembrane region" description="Helical" evidence="1">
    <location>
        <begin position="230"/>
        <end position="249"/>
    </location>
</feature>
<feature type="transmembrane region" description="Helical" evidence="1">
    <location>
        <begin position="20"/>
        <end position="39"/>
    </location>
</feature>
<evidence type="ECO:0000256" key="1">
    <source>
        <dbReference type="SAM" id="Phobius"/>
    </source>
</evidence>
<keyword evidence="1" id="KW-1133">Transmembrane helix</keyword>
<organism evidence="2 3">
    <name type="scientific">Gymnopilus junonius</name>
    <name type="common">Spectacular rustgill mushroom</name>
    <name type="synonym">Gymnopilus spectabilis subsp. junonius</name>
    <dbReference type="NCBI Taxonomy" id="109634"/>
    <lineage>
        <taxon>Eukaryota</taxon>
        <taxon>Fungi</taxon>
        <taxon>Dikarya</taxon>
        <taxon>Basidiomycota</taxon>
        <taxon>Agaricomycotina</taxon>
        <taxon>Agaricomycetes</taxon>
        <taxon>Agaricomycetidae</taxon>
        <taxon>Agaricales</taxon>
        <taxon>Agaricineae</taxon>
        <taxon>Hymenogastraceae</taxon>
        <taxon>Gymnopilus</taxon>
    </lineage>
</organism>
<gene>
    <name evidence="2" type="ORF">CPB84DRAFT_1855922</name>
</gene>
<name>A0A9P5TF92_GYMJU</name>
<dbReference type="EMBL" id="JADNYJ010000392">
    <property type="protein sequence ID" value="KAF8869918.1"/>
    <property type="molecule type" value="Genomic_DNA"/>
</dbReference>
<proteinExistence type="predicted"/>
<keyword evidence="1" id="KW-0472">Membrane</keyword>
<comment type="caution">
    <text evidence="2">The sequence shown here is derived from an EMBL/GenBank/DDBJ whole genome shotgun (WGS) entry which is preliminary data.</text>
</comment>
<keyword evidence="3" id="KW-1185">Reference proteome</keyword>
<protein>
    <submittedName>
        <fullName evidence="2">Uncharacterized protein</fullName>
    </submittedName>
</protein>
<feature type="transmembrane region" description="Helical" evidence="1">
    <location>
        <begin position="188"/>
        <end position="209"/>
    </location>
</feature>
<sequence>MSASFPPSSVQKAFINDSFNSTMFNNLLTGIYTVLYFANKKGSKNWFVIGTISISFLAYVVLGGLQWFLNKAALIDDGSSLEATFLAFFSPQFAWVIYATDICSFLIDALADGLMICGALTYGTAHFTPSHYLRFCYSVRLVRSITFHIGNLSVSLTTSTGLDLSVVVMAAVEDFNPSSSQGDILNKLLGSSLFVTFATTLVSTTLIAYRIHSVSKENVIQGTRRRVNHVIEILVQSAAVYSLASFAIAL</sequence>
<reference evidence="2" key="1">
    <citation type="submission" date="2020-11" db="EMBL/GenBank/DDBJ databases">
        <authorList>
            <consortium name="DOE Joint Genome Institute"/>
            <person name="Ahrendt S."/>
            <person name="Riley R."/>
            <person name="Andreopoulos W."/>
            <person name="LaButti K."/>
            <person name="Pangilinan J."/>
            <person name="Ruiz-duenas F.J."/>
            <person name="Barrasa J.M."/>
            <person name="Sanchez-Garcia M."/>
            <person name="Camarero S."/>
            <person name="Miyauchi S."/>
            <person name="Serrano A."/>
            <person name="Linde D."/>
            <person name="Babiker R."/>
            <person name="Drula E."/>
            <person name="Ayuso-Fernandez I."/>
            <person name="Pacheco R."/>
            <person name="Padilla G."/>
            <person name="Ferreira P."/>
            <person name="Barriuso J."/>
            <person name="Kellner H."/>
            <person name="Castanera R."/>
            <person name="Alfaro M."/>
            <person name="Ramirez L."/>
            <person name="Pisabarro A.G."/>
            <person name="Kuo A."/>
            <person name="Tritt A."/>
            <person name="Lipzen A."/>
            <person name="He G."/>
            <person name="Yan M."/>
            <person name="Ng V."/>
            <person name="Cullen D."/>
            <person name="Martin F."/>
            <person name="Rosso M.-N."/>
            <person name="Henrissat B."/>
            <person name="Hibbett D."/>
            <person name="Martinez A.T."/>
            <person name="Grigoriev I.V."/>
        </authorList>
    </citation>
    <scope>NUCLEOTIDE SEQUENCE</scope>
    <source>
        <strain evidence="2">AH 44721</strain>
    </source>
</reference>
<accession>A0A9P5TF92</accession>
<evidence type="ECO:0000313" key="2">
    <source>
        <dbReference type="EMBL" id="KAF8869918.1"/>
    </source>
</evidence>
<dbReference type="Proteomes" id="UP000724874">
    <property type="component" value="Unassembled WGS sequence"/>
</dbReference>
<keyword evidence="1" id="KW-0812">Transmembrane</keyword>